<accession>A0A1G6Z891</accession>
<gene>
    <name evidence="2" type="ORF">SAMN05421630_115140</name>
</gene>
<keyword evidence="3" id="KW-1185">Reference proteome</keyword>
<evidence type="ECO:0000313" key="3">
    <source>
        <dbReference type="Proteomes" id="UP000199494"/>
    </source>
</evidence>
<dbReference type="STRING" id="530584.SAMN05421630_115140"/>
<sequence length="257" mass="27956">MSGTLVSVTHVRNAGQETNAAPPYRAGAQWSPEDTATLLDGLRNGVTLEDLAATLQRRVTAVQARCKNMLPPTMKMVPRAEADLVLREQLATDPDYDVEANLDTNTRRKWNAERDETLIQGWDERRPLAELVTELFASEIDIAGRCIRLGLAEDSLAVVERLGCASGGALDLRCRMMRDRAAASVWVLVVDGLPEGRHVSLHTTRNDARAHLTTLTSAETPAGTITATVAQRAIGSPHGPVDTVDPETQPQHQPRST</sequence>
<dbReference type="OrthoDB" id="4571502at2"/>
<proteinExistence type="predicted"/>
<evidence type="ECO:0000256" key="1">
    <source>
        <dbReference type="SAM" id="MobiDB-lite"/>
    </source>
</evidence>
<organism evidence="2 3">
    <name type="scientific">Prauserella marina</name>
    <dbReference type="NCBI Taxonomy" id="530584"/>
    <lineage>
        <taxon>Bacteria</taxon>
        <taxon>Bacillati</taxon>
        <taxon>Actinomycetota</taxon>
        <taxon>Actinomycetes</taxon>
        <taxon>Pseudonocardiales</taxon>
        <taxon>Pseudonocardiaceae</taxon>
        <taxon>Prauserella</taxon>
    </lineage>
</organism>
<reference evidence="2 3" key="1">
    <citation type="submission" date="2016-10" db="EMBL/GenBank/DDBJ databases">
        <authorList>
            <person name="de Groot N.N."/>
        </authorList>
    </citation>
    <scope>NUCLEOTIDE SEQUENCE [LARGE SCALE GENOMIC DNA]</scope>
    <source>
        <strain evidence="2 3">CGMCC 4.5506</strain>
    </source>
</reference>
<feature type="compositionally biased region" description="Polar residues" evidence="1">
    <location>
        <begin position="246"/>
        <end position="257"/>
    </location>
</feature>
<dbReference type="Proteomes" id="UP000199494">
    <property type="component" value="Unassembled WGS sequence"/>
</dbReference>
<feature type="region of interest" description="Disordered" evidence="1">
    <location>
        <begin position="1"/>
        <end position="29"/>
    </location>
</feature>
<feature type="region of interest" description="Disordered" evidence="1">
    <location>
        <begin position="235"/>
        <end position="257"/>
    </location>
</feature>
<evidence type="ECO:0000313" key="2">
    <source>
        <dbReference type="EMBL" id="SDD98006.1"/>
    </source>
</evidence>
<dbReference type="EMBL" id="FMZE01000015">
    <property type="protein sequence ID" value="SDD98006.1"/>
    <property type="molecule type" value="Genomic_DNA"/>
</dbReference>
<dbReference type="AlphaFoldDB" id="A0A1G6Z891"/>
<name>A0A1G6Z891_9PSEU</name>
<protein>
    <submittedName>
        <fullName evidence="2">Uncharacterized protein</fullName>
    </submittedName>
</protein>
<dbReference type="RefSeq" id="WP_143021493.1">
    <property type="nucleotide sequence ID" value="NZ_CP016354.1"/>
</dbReference>